<dbReference type="GO" id="GO:0051119">
    <property type="term" value="F:sugar transmembrane transporter activity"/>
    <property type="evidence" value="ECO:0007669"/>
    <property type="project" value="InterPro"/>
</dbReference>
<sequence length="586" mass="64808">MSHLSTSISKQMRPGLTVVSKVAPSSSQNPRQGWSFINPGTWTQWNGNHRRLQNTESPCISTSTTATNLSSLADSNSAINQKKMNKDANIRVAAQEIEPLQKVKVEAPVPEEEEEPFDLTFKNIKTQLFAAIAVSWVSLIIGYSTAYTAPAEYSLRRDFGFNDNEISWISSFMPLGALLGGLGGGTLIEFIGRKWSIMLTNVCFLVSWLLCYCASSYLYLYIGRIIIGLSVGVASLTLPVYTAESLQPEVRGSLGLLPTGLGNLGVLICFTLGAFYEWQVLALVGALVSIPFLVMIWFIPETPKFLLGKGKLDKAKSSLQWLRGKKSDIGKEFTDLQRIQQESNELNATLLDLFSKKNMKLIVVALGLMFFQQFSGINAVIFYTTTIFEYAGSSLDKKYCTIIVGVVNFGSSFIAAMLIDRLGRKVLLYISSISMIVSLNVLGIYFYLKDVAHTDISAIGWLPLVSFMVYVLGFSLGYGPIPWLMMGEIFPAKIRGPAASLATAFNWTCTFIVTKTFLLIRDGIGTHYTFWMYGIIVTLSLFFVFVFVPETRGISLADIERRLTGIRTTRRISSVANLKPLPSTIG</sequence>
<evidence type="ECO:0000256" key="8">
    <source>
        <dbReference type="RuleBase" id="RU003346"/>
    </source>
</evidence>
<dbReference type="NCBIfam" id="TIGR00879">
    <property type="entry name" value="SP"/>
    <property type="match status" value="1"/>
</dbReference>
<dbReference type="OrthoDB" id="6339427at2759"/>
<dbReference type="InterPro" id="IPR005829">
    <property type="entry name" value="Sugar_transporter_CS"/>
</dbReference>
<dbReference type="InterPro" id="IPR044775">
    <property type="entry name" value="MFS_ERD6/Tret1-like"/>
</dbReference>
<keyword evidence="4 9" id="KW-1133">Transmembrane helix</keyword>
<dbReference type="PANTHER" id="PTHR48021">
    <property type="match status" value="1"/>
</dbReference>
<gene>
    <name evidence="11" type="primary">LOC114337497</name>
</gene>
<comment type="similarity">
    <text evidence="7">Belongs to the major facilitator superfamily. Sugar transporter (TC 2.A.1.1) family. Trehalose transporter subfamily.</text>
</comment>
<evidence type="ECO:0000256" key="5">
    <source>
        <dbReference type="ARBA" id="ARBA00023136"/>
    </source>
</evidence>
<keyword evidence="6" id="KW-0325">Glycoprotein</keyword>
<feature type="transmembrane region" description="Helical" evidence="9">
    <location>
        <begin position="361"/>
        <end position="382"/>
    </location>
</feature>
<evidence type="ECO:0000256" key="6">
    <source>
        <dbReference type="ARBA" id="ARBA00023180"/>
    </source>
</evidence>
<organism evidence="11">
    <name type="scientific">Diabrotica virgifera virgifera</name>
    <name type="common">western corn rootworm</name>
    <dbReference type="NCBI Taxonomy" id="50390"/>
    <lineage>
        <taxon>Eukaryota</taxon>
        <taxon>Metazoa</taxon>
        <taxon>Ecdysozoa</taxon>
        <taxon>Arthropoda</taxon>
        <taxon>Hexapoda</taxon>
        <taxon>Insecta</taxon>
        <taxon>Pterygota</taxon>
        <taxon>Neoptera</taxon>
        <taxon>Endopterygota</taxon>
        <taxon>Coleoptera</taxon>
        <taxon>Polyphaga</taxon>
        <taxon>Cucujiformia</taxon>
        <taxon>Chrysomeloidea</taxon>
        <taxon>Chrysomelidae</taxon>
        <taxon>Galerucinae</taxon>
        <taxon>Diabroticina</taxon>
        <taxon>Diabroticites</taxon>
        <taxon>Diabrotica</taxon>
    </lineage>
</organism>
<feature type="domain" description="Major facilitator superfamily (MFS) profile" evidence="10">
    <location>
        <begin position="130"/>
        <end position="552"/>
    </location>
</feature>
<dbReference type="PRINTS" id="PR00171">
    <property type="entry name" value="SUGRTRNSPORT"/>
</dbReference>
<feature type="transmembrane region" description="Helical" evidence="9">
    <location>
        <begin position="402"/>
        <end position="419"/>
    </location>
</feature>
<dbReference type="SUPFAM" id="SSF103473">
    <property type="entry name" value="MFS general substrate transporter"/>
    <property type="match status" value="1"/>
</dbReference>
<dbReference type="CDD" id="cd17358">
    <property type="entry name" value="MFS_GLUT6_8_Class3_like"/>
    <property type="match status" value="1"/>
</dbReference>
<evidence type="ECO:0000256" key="3">
    <source>
        <dbReference type="ARBA" id="ARBA00022692"/>
    </source>
</evidence>
<dbReference type="InterPro" id="IPR005828">
    <property type="entry name" value="MFS_sugar_transport-like"/>
</dbReference>
<dbReference type="PROSITE" id="PS50850">
    <property type="entry name" value="MFS"/>
    <property type="match status" value="1"/>
</dbReference>
<feature type="transmembrane region" description="Helical" evidence="9">
    <location>
        <begin position="460"/>
        <end position="486"/>
    </location>
</feature>
<evidence type="ECO:0000256" key="4">
    <source>
        <dbReference type="ARBA" id="ARBA00022989"/>
    </source>
</evidence>
<feature type="transmembrane region" description="Helical" evidence="9">
    <location>
        <begin position="225"/>
        <end position="242"/>
    </location>
</feature>
<feature type="transmembrane region" description="Helical" evidence="9">
    <location>
        <begin position="166"/>
        <end position="188"/>
    </location>
</feature>
<dbReference type="KEGG" id="dvv:114337497"/>
<protein>
    <submittedName>
        <fullName evidence="11">Facilitated trehalose transporter Tret1-2 homolog isoform X1</fullName>
    </submittedName>
</protein>
<feature type="transmembrane region" description="Helical" evidence="9">
    <location>
        <begin position="254"/>
        <end position="274"/>
    </location>
</feature>
<keyword evidence="8" id="KW-0813">Transport</keyword>
<dbReference type="GO" id="GO:0005886">
    <property type="term" value="C:plasma membrane"/>
    <property type="evidence" value="ECO:0007669"/>
    <property type="project" value="UniProtKB-SubCell"/>
</dbReference>
<feature type="transmembrane region" description="Helical" evidence="9">
    <location>
        <begin position="280"/>
        <end position="299"/>
    </location>
</feature>
<dbReference type="PROSITE" id="PS00216">
    <property type="entry name" value="SUGAR_TRANSPORT_1"/>
    <property type="match status" value="2"/>
</dbReference>
<comment type="subcellular location">
    <subcellularLocation>
        <location evidence="1">Cell membrane</location>
        <topology evidence="1">Multi-pass membrane protein</topology>
    </subcellularLocation>
</comment>
<proteinExistence type="inferred from homology"/>
<dbReference type="AlphaFoldDB" id="A0A6P7G485"/>
<dbReference type="FunFam" id="1.20.1250.20:FF:000055">
    <property type="entry name" value="Facilitated trehalose transporter Tret1-2 homolog"/>
    <property type="match status" value="1"/>
</dbReference>
<evidence type="ECO:0000256" key="7">
    <source>
        <dbReference type="ARBA" id="ARBA00024348"/>
    </source>
</evidence>
<keyword evidence="3 9" id="KW-0812">Transmembrane</keyword>
<feature type="transmembrane region" description="Helical" evidence="9">
    <location>
        <begin position="128"/>
        <end position="146"/>
    </location>
</feature>
<evidence type="ECO:0000259" key="10">
    <source>
        <dbReference type="PROSITE" id="PS50850"/>
    </source>
</evidence>
<dbReference type="InterPro" id="IPR020846">
    <property type="entry name" value="MFS_dom"/>
</dbReference>
<name>A0A6P7G485_DIAVI</name>
<evidence type="ECO:0000256" key="9">
    <source>
        <dbReference type="SAM" id="Phobius"/>
    </source>
</evidence>
<dbReference type="FunCoup" id="A0A6P7G485">
    <property type="interactions" value="208"/>
</dbReference>
<keyword evidence="5 9" id="KW-0472">Membrane</keyword>
<evidence type="ECO:0000256" key="1">
    <source>
        <dbReference type="ARBA" id="ARBA00004651"/>
    </source>
</evidence>
<dbReference type="PROSITE" id="PS00217">
    <property type="entry name" value="SUGAR_TRANSPORT_2"/>
    <property type="match status" value="1"/>
</dbReference>
<accession>A0A6P7G485</accession>
<feature type="transmembrane region" description="Helical" evidence="9">
    <location>
        <begin position="195"/>
        <end position="219"/>
    </location>
</feature>
<dbReference type="PANTHER" id="PTHR48021:SF96">
    <property type="entry name" value="FACILITATED TREHALOSE TRANSPORTER TRET1-1-RELATED"/>
    <property type="match status" value="1"/>
</dbReference>
<reference evidence="11" key="1">
    <citation type="submission" date="2025-08" db="UniProtKB">
        <authorList>
            <consortium name="RefSeq"/>
        </authorList>
    </citation>
    <scope>IDENTIFICATION</scope>
    <source>
        <tissue evidence="11">Whole insect</tissue>
    </source>
</reference>
<dbReference type="InterPro" id="IPR003663">
    <property type="entry name" value="Sugar/inositol_transpt"/>
</dbReference>
<dbReference type="Gene3D" id="1.20.1250.20">
    <property type="entry name" value="MFS general substrate transporter like domains"/>
    <property type="match status" value="1"/>
</dbReference>
<feature type="transmembrane region" description="Helical" evidence="9">
    <location>
        <begin position="426"/>
        <end position="448"/>
    </location>
</feature>
<keyword evidence="2" id="KW-1003">Cell membrane</keyword>
<dbReference type="RefSeq" id="XP_028143751.1">
    <property type="nucleotide sequence ID" value="XM_028287950.1"/>
</dbReference>
<evidence type="ECO:0000256" key="2">
    <source>
        <dbReference type="ARBA" id="ARBA00022475"/>
    </source>
</evidence>
<dbReference type="Pfam" id="PF00083">
    <property type="entry name" value="Sugar_tr"/>
    <property type="match status" value="1"/>
</dbReference>
<dbReference type="InterPro" id="IPR036259">
    <property type="entry name" value="MFS_trans_sf"/>
</dbReference>
<feature type="transmembrane region" description="Helical" evidence="9">
    <location>
        <begin position="498"/>
        <end position="518"/>
    </location>
</feature>
<dbReference type="InParanoid" id="A0A6P7G485"/>
<feature type="transmembrane region" description="Helical" evidence="9">
    <location>
        <begin position="530"/>
        <end position="548"/>
    </location>
</feature>
<evidence type="ECO:0000313" key="11">
    <source>
        <dbReference type="RefSeq" id="XP_028143751.1"/>
    </source>
</evidence>
<dbReference type="InterPro" id="IPR050549">
    <property type="entry name" value="MFS_Trehalose_Transporter"/>
</dbReference>